<evidence type="ECO:0000313" key="2">
    <source>
        <dbReference type="Proteomes" id="UP000295598"/>
    </source>
</evidence>
<comment type="caution">
    <text evidence="1">The sequence shown here is derived from an EMBL/GenBank/DDBJ whole genome shotgun (WGS) entry which is preliminary data.</text>
</comment>
<proteinExistence type="predicted"/>
<dbReference type="AlphaFoldDB" id="A0A4R4IKM4"/>
<accession>A0A4R4IKM4</accession>
<evidence type="ECO:0000313" key="1">
    <source>
        <dbReference type="EMBL" id="TDB40832.1"/>
    </source>
</evidence>
<gene>
    <name evidence="1" type="ORF">C5467_24735</name>
</gene>
<sequence>MNKKELLLKIEHAIKLMKDEKVNKNKGKLQEIIDSFERAKIRLNNNELTFNAVRGAARIYADIYGYHTDIIPECLYDVEKRMDEFLKENTQ</sequence>
<name>A0A4R4IKM4_9GAMM</name>
<dbReference type="Proteomes" id="UP000295598">
    <property type="component" value="Unassembled WGS sequence"/>
</dbReference>
<dbReference type="RefSeq" id="WP_132356532.1">
    <property type="nucleotide sequence ID" value="NZ_CAWOJO010000177.1"/>
</dbReference>
<organism evidence="1 2">
    <name type="scientific">Photorhabdus khanii subsp. guanajuatensis</name>
    <dbReference type="NCBI Taxonomy" id="2100166"/>
    <lineage>
        <taxon>Bacteria</taxon>
        <taxon>Pseudomonadati</taxon>
        <taxon>Pseudomonadota</taxon>
        <taxon>Gammaproteobacteria</taxon>
        <taxon>Enterobacterales</taxon>
        <taxon>Morganellaceae</taxon>
        <taxon>Photorhabdus</taxon>
    </lineage>
</organism>
<reference evidence="1 2" key="1">
    <citation type="journal article" date="2019" name="Int. J. Syst. Evol. Microbiol.">
        <title>Photorhabdus khanii subsp. guanajuatensis subsp. nov., isolated from Heterorhabditis atacamensis, and Photorhabdus luminescens subsp. mexicana subsp. nov., isolated from Heterorhabditis mexicana entomopathogenic nematodes.</title>
        <authorList>
            <person name="Machado R.A.R."/>
            <person name="Bruno P."/>
            <person name="Arce C.C.M."/>
            <person name="Liechti N."/>
            <person name="Kohler A."/>
            <person name="Bernal J."/>
            <person name="Bruggmann R."/>
            <person name="Turlings T.C.J."/>
        </authorList>
    </citation>
    <scope>NUCLEOTIDE SEQUENCE [LARGE SCALE GENOMIC DNA]</scope>
    <source>
        <strain evidence="1 2">MEX20-17</strain>
    </source>
</reference>
<protein>
    <submittedName>
        <fullName evidence="1">Uncharacterized protein</fullName>
    </submittedName>
</protein>
<dbReference type="EMBL" id="PUJY01000177">
    <property type="protein sequence ID" value="TDB40832.1"/>
    <property type="molecule type" value="Genomic_DNA"/>
</dbReference>